<feature type="transmembrane region" description="Helical" evidence="1">
    <location>
        <begin position="182"/>
        <end position="203"/>
    </location>
</feature>
<organism evidence="4">
    <name type="scientific">Perkinsus marinus (strain ATCC 50983 / TXsc)</name>
    <dbReference type="NCBI Taxonomy" id="423536"/>
    <lineage>
        <taxon>Eukaryota</taxon>
        <taxon>Sar</taxon>
        <taxon>Alveolata</taxon>
        <taxon>Perkinsozoa</taxon>
        <taxon>Perkinsea</taxon>
        <taxon>Perkinsida</taxon>
        <taxon>Perkinsidae</taxon>
        <taxon>Perkinsus</taxon>
    </lineage>
</organism>
<protein>
    <recommendedName>
        <fullName evidence="2">DUF7802 domain-containing protein</fullName>
    </recommendedName>
</protein>
<reference evidence="3 4" key="1">
    <citation type="submission" date="2008-07" db="EMBL/GenBank/DDBJ databases">
        <authorList>
            <person name="El-Sayed N."/>
            <person name="Caler E."/>
            <person name="Inman J."/>
            <person name="Amedeo P."/>
            <person name="Hass B."/>
            <person name="Wortman J."/>
        </authorList>
    </citation>
    <scope>NUCLEOTIDE SEQUENCE [LARGE SCALE GENOMIC DNA]</scope>
    <source>
        <strain evidence="4">ATCC 50983 / TXsc</strain>
    </source>
</reference>
<dbReference type="Proteomes" id="UP000007800">
    <property type="component" value="Unassembled WGS sequence"/>
</dbReference>
<accession>C5KBK4</accession>
<sequence length="368" mass="41495">MLRLNPTFVAGEYLYFILAAATFYHAYTHRITGNSLGLWFGCLLSGAVVEFFTILSPEIGNFYHTQASVMVVGKVEPLYMILGCYAGIQYLAVQLAFTFGADAKQNLLRKLGLALFSGLTGRYLWSLLDIVGAHLLWWTWHESDELYSAKICGVPIASSFWILSETACIGLVYALTRTRSTLLISTLMFLLVPVLFNIPFAVLYHPIEQYGRPDVALYLMEAIGVIAALGLLAGHHSTKCSRHLFGIAVAFVLIHLVILLVDRSEMPHKLRYSYGQPFVYRDCQGEQETVFWGMMTRDRFLCPAKMSAEKLYTLNCLAEMPVEGKWYWLCGVGMTFEVFIRIIVEFLKSLALLLLIYVAKGNEKRKAD</sequence>
<feature type="transmembrane region" description="Helical" evidence="1">
    <location>
        <begin position="156"/>
        <end position="175"/>
    </location>
</feature>
<dbReference type="EMBL" id="GG671883">
    <property type="protein sequence ID" value="EER18124.1"/>
    <property type="molecule type" value="Genomic_DNA"/>
</dbReference>
<feature type="transmembrane region" description="Helical" evidence="1">
    <location>
        <begin position="111"/>
        <end position="136"/>
    </location>
</feature>
<dbReference type="InterPro" id="IPR056704">
    <property type="entry name" value="DUF7802"/>
</dbReference>
<evidence type="ECO:0000313" key="3">
    <source>
        <dbReference type="EMBL" id="EER18124.1"/>
    </source>
</evidence>
<keyword evidence="4" id="KW-1185">Reference proteome</keyword>
<name>C5KBK4_PERM5</name>
<keyword evidence="1" id="KW-0812">Transmembrane</keyword>
<feature type="domain" description="DUF7802" evidence="2">
    <location>
        <begin position="5"/>
        <end position="344"/>
    </location>
</feature>
<feature type="transmembrane region" description="Helical" evidence="1">
    <location>
        <begin position="77"/>
        <end position="99"/>
    </location>
</feature>
<evidence type="ECO:0000259" key="2">
    <source>
        <dbReference type="Pfam" id="PF25085"/>
    </source>
</evidence>
<dbReference type="OMA" id="PIASSFW"/>
<dbReference type="RefSeq" id="XP_002786328.1">
    <property type="nucleotide sequence ID" value="XM_002786282.1"/>
</dbReference>
<proteinExistence type="predicted"/>
<feature type="transmembrane region" description="Helical" evidence="1">
    <location>
        <begin position="338"/>
        <end position="359"/>
    </location>
</feature>
<dbReference type="PANTHER" id="PTHR35982">
    <property type="entry name" value="AGAP005361-PA"/>
    <property type="match status" value="1"/>
</dbReference>
<dbReference type="OrthoDB" id="188749at2759"/>
<feature type="transmembrane region" description="Helical" evidence="1">
    <location>
        <begin position="6"/>
        <end position="24"/>
    </location>
</feature>
<keyword evidence="1" id="KW-1133">Transmembrane helix</keyword>
<feature type="transmembrane region" description="Helical" evidence="1">
    <location>
        <begin position="244"/>
        <end position="261"/>
    </location>
</feature>
<dbReference type="InParanoid" id="C5KBK4"/>
<dbReference type="GeneID" id="9048605"/>
<keyword evidence="1" id="KW-0472">Membrane</keyword>
<feature type="transmembrane region" description="Helical" evidence="1">
    <location>
        <begin position="215"/>
        <end position="232"/>
    </location>
</feature>
<dbReference type="Pfam" id="PF25085">
    <property type="entry name" value="DUF7802"/>
    <property type="match status" value="1"/>
</dbReference>
<evidence type="ECO:0000313" key="4">
    <source>
        <dbReference type="Proteomes" id="UP000007800"/>
    </source>
</evidence>
<dbReference type="PANTHER" id="PTHR35982:SF1">
    <property type="entry name" value="SPIROCYCLASE, AVEC FAMILY"/>
    <property type="match status" value="1"/>
</dbReference>
<evidence type="ECO:0000256" key="1">
    <source>
        <dbReference type="SAM" id="Phobius"/>
    </source>
</evidence>
<feature type="transmembrane region" description="Helical" evidence="1">
    <location>
        <begin position="36"/>
        <end position="57"/>
    </location>
</feature>
<gene>
    <name evidence="3" type="ORF">Pmar_PMAR009150</name>
</gene>
<dbReference type="AlphaFoldDB" id="C5KBK4"/>